<reference evidence="1 2" key="1">
    <citation type="submission" date="2018-06" db="EMBL/GenBank/DDBJ databases">
        <title>Natronomonas sp. F16-60 a new haloarchaeon isolated from a solar saltern of Isla Cristina, Huelva, Spain.</title>
        <authorList>
            <person name="Duran-Viseras A."/>
            <person name="Sanchez-Porro C."/>
            <person name="Ventosa A."/>
        </authorList>
    </citation>
    <scope>NUCLEOTIDE SEQUENCE [LARGE SCALE GENOMIC DNA]</scope>
    <source>
        <strain evidence="1 2">F16-60</strain>
    </source>
</reference>
<sequence length="86" mass="9816">MWSNEPQSLPDWIERGYQILSAKITDASSEGLPRDRAREELLAHGEFPDEPSDAEYAIDHLLNSGWLYEVDGSLRITDPNLKPDEF</sequence>
<accession>A0A554MVM6</accession>
<evidence type="ECO:0000313" key="1">
    <source>
        <dbReference type="EMBL" id="TSD09185.1"/>
    </source>
</evidence>
<dbReference type="Proteomes" id="UP000319894">
    <property type="component" value="Unassembled WGS sequence"/>
</dbReference>
<keyword evidence="2" id="KW-1185">Reference proteome</keyword>
<gene>
    <name evidence="1" type="ORF">DP107_16800</name>
</gene>
<organism evidence="1 2">
    <name type="scientific">Haloglomus irregulare</name>
    <dbReference type="NCBI Taxonomy" id="2234134"/>
    <lineage>
        <taxon>Archaea</taxon>
        <taxon>Methanobacteriati</taxon>
        <taxon>Methanobacteriota</taxon>
        <taxon>Stenosarchaea group</taxon>
        <taxon>Halobacteria</taxon>
        <taxon>Halobacteriales</taxon>
        <taxon>Natronomonadaceae</taxon>
        <taxon>Haloglomus</taxon>
    </lineage>
</organism>
<evidence type="ECO:0000313" key="2">
    <source>
        <dbReference type="Proteomes" id="UP000319894"/>
    </source>
</evidence>
<protein>
    <submittedName>
        <fullName evidence="1">Uncharacterized protein</fullName>
    </submittedName>
</protein>
<dbReference type="AlphaFoldDB" id="A0A554MVM6"/>
<proteinExistence type="predicted"/>
<comment type="caution">
    <text evidence="1">The sequence shown here is derived from an EMBL/GenBank/DDBJ whole genome shotgun (WGS) entry which is preliminary data.</text>
</comment>
<name>A0A554MVM6_9EURY</name>
<dbReference type="EMBL" id="QMDX01000016">
    <property type="protein sequence ID" value="TSD09185.1"/>
    <property type="molecule type" value="Genomic_DNA"/>
</dbReference>
<dbReference type="InParanoid" id="A0A554MVM6"/>